<dbReference type="EMBL" id="CADCWF010000102">
    <property type="protein sequence ID" value="CAA9549925.1"/>
    <property type="molecule type" value="Genomic_DNA"/>
</dbReference>
<name>A0A6J4UHW2_9BACT</name>
<sequence length="185" mass="20274">DRPPRPNRRRRPHRPRPPQGGRPRPGDRLLPRRPRLRPGDPDGGAGGLPLGGRLPPPHRAEYLGERRRLAAAGRDDGALPRRHQLPGAARPGRRPAAAAGAGLADRRRLRPRHPRGDLPRRPGRQRDRAGLGPGRGRMAAPGRPARLRQPAARLRRTAGRGRCDRSWGRGGRRGRGRGGVHAGRV</sequence>
<accession>A0A6J4UHW2</accession>
<feature type="compositionally biased region" description="Basic residues" evidence="1">
    <location>
        <begin position="1"/>
        <end position="16"/>
    </location>
</feature>
<reference evidence="2" key="1">
    <citation type="submission" date="2020-02" db="EMBL/GenBank/DDBJ databases">
        <authorList>
            <person name="Meier V. D."/>
        </authorList>
    </citation>
    <scope>NUCLEOTIDE SEQUENCE</scope>
    <source>
        <strain evidence="2">AVDCRST_MAG59</strain>
    </source>
</reference>
<feature type="compositionally biased region" description="Low complexity" evidence="1">
    <location>
        <begin position="136"/>
        <end position="152"/>
    </location>
</feature>
<feature type="non-terminal residue" evidence="2">
    <location>
        <position position="1"/>
    </location>
</feature>
<evidence type="ECO:0000313" key="2">
    <source>
        <dbReference type="EMBL" id="CAA9549925.1"/>
    </source>
</evidence>
<feature type="compositionally biased region" description="Low complexity" evidence="1">
    <location>
        <begin position="85"/>
        <end position="103"/>
    </location>
</feature>
<feature type="compositionally biased region" description="Basic residues" evidence="1">
    <location>
        <begin position="170"/>
        <end position="185"/>
    </location>
</feature>
<feature type="compositionally biased region" description="Basic and acidic residues" evidence="1">
    <location>
        <begin position="114"/>
        <end position="129"/>
    </location>
</feature>
<feature type="non-terminal residue" evidence="2">
    <location>
        <position position="185"/>
    </location>
</feature>
<feature type="region of interest" description="Disordered" evidence="1">
    <location>
        <begin position="1"/>
        <end position="185"/>
    </location>
</feature>
<protein>
    <submittedName>
        <fullName evidence="2">Glyoxalase family protein</fullName>
    </submittedName>
</protein>
<feature type="compositionally biased region" description="Basic and acidic residues" evidence="1">
    <location>
        <begin position="58"/>
        <end position="79"/>
    </location>
</feature>
<proteinExistence type="predicted"/>
<feature type="compositionally biased region" description="Gly residues" evidence="1">
    <location>
        <begin position="41"/>
        <end position="50"/>
    </location>
</feature>
<organism evidence="2">
    <name type="scientific">uncultured Thermomicrobiales bacterium</name>
    <dbReference type="NCBI Taxonomy" id="1645740"/>
    <lineage>
        <taxon>Bacteria</taxon>
        <taxon>Pseudomonadati</taxon>
        <taxon>Thermomicrobiota</taxon>
        <taxon>Thermomicrobia</taxon>
        <taxon>Thermomicrobiales</taxon>
        <taxon>environmental samples</taxon>
    </lineage>
</organism>
<evidence type="ECO:0000256" key="1">
    <source>
        <dbReference type="SAM" id="MobiDB-lite"/>
    </source>
</evidence>
<dbReference type="AlphaFoldDB" id="A0A6J4UHW2"/>
<gene>
    <name evidence="2" type="ORF">AVDCRST_MAG59-1666</name>
</gene>